<dbReference type="Gene3D" id="1.10.101.10">
    <property type="entry name" value="PGBD-like superfamily/PGBD"/>
    <property type="match status" value="1"/>
</dbReference>
<reference evidence="12" key="2">
    <citation type="submission" date="2020-09" db="EMBL/GenBank/DDBJ databases">
        <authorList>
            <person name="Sun Q."/>
            <person name="Zhou Y."/>
        </authorList>
    </citation>
    <scope>NUCLEOTIDE SEQUENCE</scope>
    <source>
        <strain evidence="12">CGMCC 1.12987</strain>
    </source>
</reference>
<dbReference type="InterPro" id="IPR036366">
    <property type="entry name" value="PGBDSf"/>
</dbReference>
<dbReference type="GO" id="GO:0071555">
    <property type="term" value="P:cell wall organization"/>
    <property type="evidence" value="ECO:0007669"/>
    <property type="project" value="UniProtKB-KW"/>
</dbReference>
<evidence type="ECO:0000313" key="12">
    <source>
        <dbReference type="EMBL" id="GGG11859.1"/>
    </source>
</evidence>
<feature type="domain" description="Peptidoglycan binding-like" evidence="10">
    <location>
        <begin position="44"/>
        <end position="97"/>
    </location>
</feature>
<organism evidence="12 13">
    <name type="scientific">Paenibacillus abyssi</name>
    <dbReference type="NCBI Taxonomy" id="1340531"/>
    <lineage>
        <taxon>Bacteria</taxon>
        <taxon>Bacillati</taxon>
        <taxon>Bacillota</taxon>
        <taxon>Bacilli</taxon>
        <taxon>Bacillales</taxon>
        <taxon>Paenibacillaceae</taxon>
        <taxon>Paenibacillus</taxon>
    </lineage>
</organism>
<dbReference type="InterPro" id="IPR011105">
    <property type="entry name" value="Cell_wall_hydrolase_SleB"/>
</dbReference>
<keyword evidence="13" id="KW-1185">Reference proteome</keyword>
<accession>A0A917FXB9</accession>
<feature type="domain" description="Cell wall hydrolase SleB" evidence="11">
    <location>
        <begin position="169"/>
        <end position="267"/>
    </location>
</feature>
<proteinExistence type="inferred from homology"/>
<dbReference type="FunFam" id="6.20.240.60:FF:000001">
    <property type="entry name" value="Spore cortex-lytic enzyme"/>
    <property type="match status" value="1"/>
</dbReference>
<keyword evidence="6" id="KW-0749">Sporulation</keyword>
<evidence type="ECO:0000256" key="1">
    <source>
        <dbReference type="ARBA" id="ARBA00007010"/>
    </source>
</evidence>
<sequence length="268" mass="28836">MRNRLIIVTAVIVFLLFGAFALKQFDSGPSAETFGNATLTLGTSGKDVYELQGRLKFLGFYDGKVDGDFGQKTKDAVTWFQWEFGMKSDGVVGAKTKLKLWEATKSWKPSADELPKGTTAGGGQAGAGGAGQQGGGASDDGNLAQSNRLGLSENDLKLMSNAVYGEARGEPYEGQVAVAAVILNRLKSESFPNSISGVIFEPLAFTAVADGQIWLEPNERARKAVQDAINGWDPTGGCTYYFNPETATSKWIWTRPQVKTIGKHIFCM</sequence>
<feature type="compositionally biased region" description="Gly residues" evidence="9">
    <location>
        <begin position="119"/>
        <end position="138"/>
    </location>
</feature>
<dbReference type="FunFam" id="1.10.10.2520:FF:000001">
    <property type="entry name" value="Spore cortex-lytic enzyme"/>
    <property type="match status" value="1"/>
</dbReference>
<dbReference type="Proteomes" id="UP000644756">
    <property type="component" value="Unassembled WGS sequence"/>
</dbReference>
<name>A0A917FXB9_9BACL</name>
<dbReference type="GO" id="GO:0016787">
    <property type="term" value="F:hydrolase activity"/>
    <property type="evidence" value="ECO:0007669"/>
    <property type="project" value="UniProtKB-KW"/>
</dbReference>
<dbReference type="SUPFAM" id="SSF47090">
    <property type="entry name" value="PGBD-like"/>
    <property type="match status" value="1"/>
</dbReference>
<evidence type="ECO:0000256" key="3">
    <source>
        <dbReference type="ARBA" id="ARBA00022544"/>
    </source>
</evidence>
<evidence type="ECO:0000259" key="10">
    <source>
        <dbReference type="Pfam" id="PF01471"/>
    </source>
</evidence>
<dbReference type="InterPro" id="IPR014224">
    <property type="entry name" value="Spore_cortex_SleB"/>
</dbReference>
<keyword evidence="3" id="KW-0309">Germination</keyword>
<evidence type="ECO:0000256" key="4">
    <source>
        <dbReference type="ARBA" id="ARBA00022729"/>
    </source>
</evidence>
<keyword evidence="7" id="KW-0961">Cell wall biogenesis/degradation</keyword>
<dbReference type="InterPro" id="IPR002477">
    <property type="entry name" value="Peptidoglycan-bd-like"/>
</dbReference>
<keyword evidence="4" id="KW-0732">Signal</keyword>
<comment type="similarity">
    <text evidence="1">Belongs to the SleB family.</text>
</comment>
<evidence type="ECO:0000256" key="5">
    <source>
        <dbReference type="ARBA" id="ARBA00022801"/>
    </source>
</evidence>
<dbReference type="RefSeq" id="WP_188531979.1">
    <property type="nucleotide sequence ID" value="NZ_BMGR01000010.1"/>
</dbReference>
<dbReference type="GO" id="GO:0030435">
    <property type="term" value="P:sporulation resulting in formation of a cellular spore"/>
    <property type="evidence" value="ECO:0007669"/>
    <property type="project" value="UniProtKB-KW"/>
</dbReference>
<evidence type="ECO:0000256" key="7">
    <source>
        <dbReference type="ARBA" id="ARBA00023316"/>
    </source>
</evidence>
<dbReference type="InterPro" id="IPR036365">
    <property type="entry name" value="PGBD-like_sf"/>
</dbReference>
<feature type="region of interest" description="Disordered" evidence="9">
    <location>
        <begin position="109"/>
        <end position="146"/>
    </location>
</feature>
<evidence type="ECO:0000256" key="2">
    <source>
        <dbReference type="ARBA" id="ARBA00018364"/>
    </source>
</evidence>
<dbReference type="Gene3D" id="1.10.10.2520">
    <property type="entry name" value="Cell wall hydrolase SleB, domain 1"/>
    <property type="match status" value="1"/>
</dbReference>
<gene>
    <name evidence="12" type="primary">sleB</name>
    <name evidence="12" type="ORF">GCM10010916_30950</name>
</gene>
<dbReference type="NCBIfam" id="TIGR02869">
    <property type="entry name" value="spore_SleB"/>
    <property type="match status" value="1"/>
</dbReference>
<dbReference type="AlphaFoldDB" id="A0A917FXB9"/>
<evidence type="ECO:0000313" key="13">
    <source>
        <dbReference type="Proteomes" id="UP000644756"/>
    </source>
</evidence>
<dbReference type="InterPro" id="IPR042047">
    <property type="entry name" value="SleB_dom1"/>
</dbReference>
<comment type="caution">
    <text evidence="12">The sequence shown here is derived from an EMBL/GenBank/DDBJ whole genome shotgun (WGS) entry which is preliminary data.</text>
</comment>
<dbReference type="Gene3D" id="6.20.240.60">
    <property type="match status" value="1"/>
</dbReference>
<dbReference type="Pfam" id="PF07486">
    <property type="entry name" value="Hydrolase_2"/>
    <property type="match status" value="1"/>
</dbReference>
<reference evidence="12" key="1">
    <citation type="journal article" date="2014" name="Int. J. Syst. Evol. Microbiol.">
        <title>Complete genome sequence of Corynebacterium casei LMG S-19264T (=DSM 44701T), isolated from a smear-ripened cheese.</title>
        <authorList>
            <consortium name="US DOE Joint Genome Institute (JGI-PGF)"/>
            <person name="Walter F."/>
            <person name="Albersmeier A."/>
            <person name="Kalinowski J."/>
            <person name="Ruckert C."/>
        </authorList>
    </citation>
    <scope>NUCLEOTIDE SEQUENCE</scope>
    <source>
        <strain evidence="12">CGMCC 1.12987</strain>
    </source>
</reference>
<dbReference type="GO" id="GO:0009847">
    <property type="term" value="P:spore germination"/>
    <property type="evidence" value="ECO:0007669"/>
    <property type="project" value="UniProtKB-UniRule"/>
</dbReference>
<protein>
    <recommendedName>
        <fullName evidence="2 8">Spore cortex-lytic enzyme</fullName>
    </recommendedName>
</protein>
<evidence type="ECO:0000256" key="6">
    <source>
        <dbReference type="ARBA" id="ARBA00022969"/>
    </source>
</evidence>
<dbReference type="Pfam" id="PF01471">
    <property type="entry name" value="PG_binding_1"/>
    <property type="match status" value="1"/>
</dbReference>
<evidence type="ECO:0000256" key="8">
    <source>
        <dbReference type="NCBIfam" id="TIGR02869"/>
    </source>
</evidence>
<dbReference type="EMBL" id="BMGR01000010">
    <property type="protein sequence ID" value="GGG11859.1"/>
    <property type="molecule type" value="Genomic_DNA"/>
</dbReference>
<evidence type="ECO:0000256" key="9">
    <source>
        <dbReference type="SAM" id="MobiDB-lite"/>
    </source>
</evidence>
<evidence type="ECO:0000259" key="11">
    <source>
        <dbReference type="Pfam" id="PF07486"/>
    </source>
</evidence>
<keyword evidence="5" id="KW-0378">Hydrolase</keyword>